<dbReference type="EMBL" id="JARKIK010000002">
    <property type="protein sequence ID" value="KAK8753776.1"/>
    <property type="molecule type" value="Genomic_DNA"/>
</dbReference>
<keyword evidence="4 5" id="KW-0472">Membrane</keyword>
<dbReference type="InterPro" id="IPR002645">
    <property type="entry name" value="STAS_dom"/>
</dbReference>
<evidence type="ECO:0000313" key="7">
    <source>
        <dbReference type="EMBL" id="KAK8753777.1"/>
    </source>
</evidence>
<dbReference type="AlphaFoldDB" id="A0AAW0YQ53"/>
<evidence type="ECO:0000313" key="8">
    <source>
        <dbReference type="Proteomes" id="UP001445076"/>
    </source>
</evidence>
<evidence type="ECO:0000256" key="2">
    <source>
        <dbReference type="ARBA" id="ARBA00022692"/>
    </source>
</evidence>
<organism evidence="7 8">
    <name type="scientific">Cherax quadricarinatus</name>
    <name type="common">Australian red claw crayfish</name>
    <dbReference type="NCBI Taxonomy" id="27406"/>
    <lineage>
        <taxon>Eukaryota</taxon>
        <taxon>Metazoa</taxon>
        <taxon>Ecdysozoa</taxon>
        <taxon>Arthropoda</taxon>
        <taxon>Crustacea</taxon>
        <taxon>Multicrustacea</taxon>
        <taxon>Malacostraca</taxon>
        <taxon>Eumalacostraca</taxon>
        <taxon>Eucarida</taxon>
        <taxon>Decapoda</taxon>
        <taxon>Pleocyemata</taxon>
        <taxon>Astacidea</taxon>
        <taxon>Parastacoidea</taxon>
        <taxon>Parastacidae</taxon>
        <taxon>Cherax</taxon>
    </lineage>
</organism>
<dbReference type="SUPFAM" id="SSF52091">
    <property type="entry name" value="SpoIIaa-like"/>
    <property type="match status" value="1"/>
</dbReference>
<feature type="domain" description="STAS" evidence="6">
    <location>
        <begin position="334"/>
        <end position="474"/>
    </location>
</feature>
<keyword evidence="2 5" id="KW-0812">Transmembrane</keyword>
<feature type="transmembrane region" description="Helical" evidence="5">
    <location>
        <begin position="12"/>
        <end position="38"/>
    </location>
</feature>
<dbReference type="Pfam" id="PF01740">
    <property type="entry name" value="STAS"/>
    <property type="match status" value="1"/>
</dbReference>
<feature type="transmembrane region" description="Helical" evidence="5">
    <location>
        <begin position="281"/>
        <end position="310"/>
    </location>
</feature>
<evidence type="ECO:0000256" key="1">
    <source>
        <dbReference type="ARBA" id="ARBA00004141"/>
    </source>
</evidence>
<comment type="caution">
    <text evidence="7">The sequence shown here is derived from an EMBL/GenBank/DDBJ whole genome shotgun (WGS) entry which is preliminary data.</text>
</comment>
<evidence type="ECO:0000256" key="5">
    <source>
        <dbReference type="SAM" id="Phobius"/>
    </source>
</evidence>
<evidence type="ECO:0000259" key="6">
    <source>
        <dbReference type="PROSITE" id="PS50801"/>
    </source>
</evidence>
<dbReference type="InterPro" id="IPR011547">
    <property type="entry name" value="SLC26A/SulP_dom"/>
</dbReference>
<sequence>MGVLQLGRLSVFLSDMLVSGFTTGAAVHVLTSQIPFILGIHVHSFEGPLKIIYAYVDIIGQAFSCDQAVMIISLITMIVLIFNNEYVKPWFRTFTKIPIPIELIVIISGTLTSYLDNFHDVYNIRIVGEVPTGLPKPAIPPVELMSAVLVDSVVISVVAYVVSFSMARIFAKRHNYNVDANQELYAMGASNVFGSFFGCAPIAVSLARSLIQEAAGGVTQITSFVCCFLLLFVLLFIGPVFETLPNCVLSSIIVVALKGMFMQVRDLKRVWGVSRPDAMIWLASFLGVVIIDIDYGLLLGIVTSLVVLLYRSQEPKTARLGRVPNTDVYLNVKEYSLALEVPKISIFQFTGPLHFANADYFRQQLMSVTGLNPAAIVATKLLEPKLRQPEAGITSHQTKGVEYLVVEMSGVSYTDSSGGYLLSQLYKEYQKAGITVCLAALSGSVLQTLDACGTDNVIPPEDIFHSLHDAVVALTNPDQPLGVDDISTQL</sequence>
<dbReference type="InterPro" id="IPR001902">
    <property type="entry name" value="SLC26A/SulP_fam"/>
</dbReference>
<feature type="transmembrane region" description="Helical" evidence="5">
    <location>
        <begin position="58"/>
        <end position="82"/>
    </location>
</feature>
<feature type="transmembrane region" description="Helical" evidence="5">
    <location>
        <begin position="184"/>
        <end position="206"/>
    </location>
</feature>
<reference evidence="7 8" key="1">
    <citation type="journal article" date="2024" name="BMC Genomics">
        <title>Genome assembly of redclaw crayfish (Cherax quadricarinatus) provides insights into its immune adaptation and hypoxia tolerance.</title>
        <authorList>
            <person name="Liu Z."/>
            <person name="Zheng J."/>
            <person name="Li H."/>
            <person name="Fang K."/>
            <person name="Wang S."/>
            <person name="He J."/>
            <person name="Zhou D."/>
            <person name="Weng S."/>
            <person name="Chi M."/>
            <person name="Gu Z."/>
            <person name="He J."/>
            <person name="Li F."/>
            <person name="Wang M."/>
        </authorList>
    </citation>
    <scope>NUCLEOTIDE SEQUENCE [LARGE SCALE GENOMIC DNA]</scope>
    <source>
        <strain evidence="7">ZL_2023a</strain>
    </source>
</reference>
<dbReference type="EMBL" id="JARKIK010000002">
    <property type="protein sequence ID" value="KAK8753777.1"/>
    <property type="molecule type" value="Genomic_DNA"/>
</dbReference>
<name>A0AAW0YQ53_CHEQU</name>
<comment type="subcellular location">
    <subcellularLocation>
        <location evidence="1">Membrane</location>
        <topology evidence="1">Multi-pass membrane protein</topology>
    </subcellularLocation>
</comment>
<dbReference type="Pfam" id="PF00916">
    <property type="entry name" value="Sulfate_transp"/>
    <property type="match status" value="1"/>
</dbReference>
<keyword evidence="3 5" id="KW-1133">Transmembrane helix</keyword>
<dbReference type="PROSITE" id="PS50801">
    <property type="entry name" value="STAS"/>
    <property type="match status" value="1"/>
</dbReference>
<keyword evidence="8" id="KW-1185">Reference proteome</keyword>
<evidence type="ECO:0000256" key="3">
    <source>
        <dbReference type="ARBA" id="ARBA00022989"/>
    </source>
</evidence>
<gene>
    <name evidence="7" type="ORF">OTU49_001537</name>
</gene>
<proteinExistence type="predicted"/>
<dbReference type="InterPro" id="IPR036513">
    <property type="entry name" value="STAS_dom_sf"/>
</dbReference>
<accession>A0AAW0YQ53</accession>
<dbReference type="PANTHER" id="PTHR11814">
    <property type="entry name" value="SULFATE TRANSPORTER"/>
    <property type="match status" value="1"/>
</dbReference>
<feature type="transmembrane region" description="Helical" evidence="5">
    <location>
        <begin position="244"/>
        <end position="261"/>
    </location>
</feature>
<feature type="transmembrane region" description="Helical" evidence="5">
    <location>
        <begin position="94"/>
        <end position="115"/>
    </location>
</feature>
<feature type="transmembrane region" description="Helical" evidence="5">
    <location>
        <begin position="144"/>
        <end position="163"/>
    </location>
</feature>
<dbReference type="CDD" id="cd07042">
    <property type="entry name" value="STAS_SulP_like_sulfate_transporter"/>
    <property type="match status" value="1"/>
</dbReference>
<dbReference type="GO" id="GO:0016020">
    <property type="term" value="C:membrane"/>
    <property type="evidence" value="ECO:0007669"/>
    <property type="project" value="UniProtKB-SubCell"/>
</dbReference>
<dbReference type="Proteomes" id="UP001445076">
    <property type="component" value="Unassembled WGS sequence"/>
</dbReference>
<evidence type="ECO:0000256" key="4">
    <source>
        <dbReference type="ARBA" id="ARBA00023136"/>
    </source>
</evidence>
<protein>
    <recommendedName>
        <fullName evidence="6">STAS domain-containing protein</fullName>
    </recommendedName>
</protein>
<feature type="transmembrane region" description="Helical" evidence="5">
    <location>
        <begin position="218"/>
        <end position="237"/>
    </location>
</feature>
<dbReference type="GO" id="GO:0055085">
    <property type="term" value="P:transmembrane transport"/>
    <property type="evidence" value="ECO:0007669"/>
    <property type="project" value="InterPro"/>
</dbReference>
<dbReference type="Gene3D" id="3.30.750.24">
    <property type="entry name" value="STAS domain"/>
    <property type="match status" value="1"/>
</dbReference>
<reference evidence="7" key="2">
    <citation type="submission" date="2024-01" db="EMBL/GenBank/DDBJ databases">
        <authorList>
            <person name="He J."/>
            <person name="Wang M."/>
            <person name="Zheng J."/>
            <person name="Liu Z."/>
        </authorList>
    </citation>
    <scope>NUCLEOTIDE SEQUENCE</scope>
    <source>
        <strain evidence="7">ZL_2023a</strain>
        <tissue evidence="7">Muscle</tissue>
    </source>
</reference>